<dbReference type="EMBL" id="QXIW01000003">
    <property type="protein sequence ID" value="RIE14997.1"/>
    <property type="molecule type" value="Genomic_DNA"/>
</dbReference>
<sequence length="40" mass="4568">MDTTNKIVRALKYVGVRVLDHIIVGRARQDYFSFARAGMV</sequence>
<dbReference type="Proteomes" id="UP000266042">
    <property type="component" value="Unassembled WGS sequence"/>
</dbReference>
<protein>
    <recommendedName>
        <fullName evidence="1">RadC-like JAB domain-containing protein</fullName>
    </recommendedName>
</protein>
<evidence type="ECO:0000313" key="3">
    <source>
        <dbReference type="Proteomes" id="UP000266042"/>
    </source>
</evidence>
<feature type="domain" description="RadC-like JAB" evidence="1">
    <location>
        <begin position="2"/>
        <end position="38"/>
    </location>
</feature>
<proteinExistence type="predicted"/>
<accession>A0A398DSB7</accession>
<organism evidence="2 3">
    <name type="scientific">Candidatus Cryosericum hinesii</name>
    <dbReference type="NCBI Taxonomy" id="2290915"/>
    <lineage>
        <taxon>Bacteria</taxon>
        <taxon>Pseudomonadati</taxon>
        <taxon>Caldisericota/Cryosericota group</taxon>
        <taxon>Candidatus Cryosericota</taxon>
        <taxon>Candidatus Cryosericia</taxon>
        <taxon>Candidatus Cryosericales</taxon>
        <taxon>Candidatus Cryosericaceae</taxon>
        <taxon>Candidatus Cryosericum</taxon>
    </lineage>
</organism>
<dbReference type="Gene3D" id="3.40.140.10">
    <property type="entry name" value="Cytidine Deaminase, domain 2"/>
    <property type="match status" value="1"/>
</dbReference>
<evidence type="ECO:0000313" key="2">
    <source>
        <dbReference type="EMBL" id="RIE14997.1"/>
    </source>
</evidence>
<evidence type="ECO:0000259" key="1">
    <source>
        <dbReference type="Pfam" id="PF04002"/>
    </source>
</evidence>
<dbReference type="InterPro" id="IPR025657">
    <property type="entry name" value="RadC_JAB"/>
</dbReference>
<comment type="caution">
    <text evidence="2">The sequence shown here is derived from an EMBL/GenBank/DDBJ whole genome shotgun (WGS) entry which is preliminary data.</text>
</comment>
<gene>
    <name evidence="2" type="ORF">SMC3_00690</name>
</gene>
<dbReference type="Pfam" id="PF04002">
    <property type="entry name" value="RadC"/>
    <property type="match status" value="1"/>
</dbReference>
<name>A0A398DSB7_9BACT</name>
<reference evidence="2 3" key="1">
    <citation type="submission" date="2018-09" db="EMBL/GenBank/DDBJ databases">
        <title>Discovery and Ecogenomic Context for Candidatus Cryosericales, a Global Caldiserica Order Active in Thawing Permafrost.</title>
        <authorList>
            <person name="Martinez M.A."/>
            <person name="Woodcroft B.J."/>
            <person name="Ignacio Espinoza J.C."/>
            <person name="Zayed A."/>
            <person name="Singleton C.M."/>
            <person name="Boyd J."/>
            <person name="Li Y.-F."/>
            <person name="Purvine S."/>
            <person name="Maughan H."/>
            <person name="Hodgkins S.B."/>
            <person name="Anderson D."/>
            <person name="Sederholm M."/>
            <person name="Temperton B."/>
            <person name="Saleska S.R."/>
            <person name="Tyson G.W."/>
            <person name="Rich V.I."/>
        </authorList>
    </citation>
    <scope>NUCLEOTIDE SEQUENCE [LARGE SCALE GENOMIC DNA]</scope>
    <source>
        <strain evidence="2 3">SMC3</strain>
    </source>
</reference>
<dbReference type="AlphaFoldDB" id="A0A398DSB7"/>